<dbReference type="RefSeq" id="WP_308479352.1">
    <property type="nucleotide sequence ID" value="NZ_OY726397.1"/>
</dbReference>
<accession>A0ABM9M286</accession>
<protein>
    <recommendedName>
        <fullName evidence="4">Secreted protein</fullName>
    </recommendedName>
</protein>
<feature type="signal peptide" evidence="1">
    <location>
        <begin position="1"/>
        <end position="26"/>
    </location>
</feature>
<evidence type="ECO:0000256" key="1">
    <source>
        <dbReference type="SAM" id="SignalP"/>
    </source>
</evidence>
<proteinExistence type="predicted"/>
<name>A0ABM9M286_9MYCO</name>
<evidence type="ECO:0000313" key="3">
    <source>
        <dbReference type="Proteomes" id="UP001190465"/>
    </source>
</evidence>
<dbReference type="EMBL" id="OY726397">
    <property type="protein sequence ID" value="CAJ1508977.1"/>
    <property type="molecule type" value="Genomic_DNA"/>
</dbReference>
<keyword evidence="3" id="KW-1185">Reference proteome</keyword>
<reference evidence="2 3" key="1">
    <citation type="submission" date="2023-08" db="EMBL/GenBank/DDBJ databases">
        <authorList>
            <person name="Folkvardsen B D."/>
            <person name="Norman A."/>
        </authorList>
    </citation>
    <scope>NUCLEOTIDE SEQUENCE [LARGE SCALE GENOMIC DNA]</scope>
    <source>
        <strain evidence="2 3">Mu0053</strain>
    </source>
</reference>
<gene>
    <name evidence="2" type="ORF">MU0053_004030</name>
</gene>
<feature type="chain" id="PRO_5045036562" description="Secreted protein" evidence="1">
    <location>
        <begin position="27"/>
        <end position="311"/>
    </location>
</feature>
<dbReference type="Proteomes" id="UP001190465">
    <property type="component" value="Chromosome"/>
</dbReference>
<evidence type="ECO:0008006" key="4">
    <source>
        <dbReference type="Google" id="ProtNLM"/>
    </source>
</evidence>
<sequence>MRSAASLAAAAIAAPLALFAAGPAAAAPEAPDLSGYQMAPVERYLDTSANGGEVYFQTPDGLLCAMRPAQGRAGCDGPLPGVPVSANEIVLSADQHDRGLRATATPQFVKPTGGAARVLEVGHKISFADFECAVGQGPKTVCTKGTPATAWMTVSADGTEIGPPTAGLPADFPDPNDFVGSEDSYLVGSGPKNLFPVFTVSGGLTCKMALFSGGEIACDGPLPGVENRHNEIFARVPGPVGTRPAGNPPFSTPAYPGPIRQLPAGHRIDSNGGTCLALTDGGVACLAAAGGPPQGFQVTAEKTSTFGGSAS</sequence>
<evidence type="ECO:0000313" key="2">
    <source>
        <dbReference type="EMBL" id="CAJ1508977.1"/>
    </source>
</evidence>
<keyword evidence="1" id="KW-0732">Signal</keyword>
<organism evidence="2 3">
    <name type="scientific">[Mycobacterium] burgundiense</name>
    <dbReference type="NCBI Taxonomy" id="3064286"/>
    <lineage>
        <taxon>Bacteria</taxon>
        <taxon>Bacillati</taxon>
        <taxon>Actinomycetota</taxon>
        <taxon>Actinomycetes</taxon>
        <taxon>Mycobacteriales</taxon>
        <taxon>Mycobacteriaceae</taxon>
        <taxon>Mycolicibacterium</taxon>
    </lineage>
</organism>